<protein>
    <submittedName>
        <fullName evidence="24">Serine/threonine protein kinase</fullName>
        <ecNumber evidence="24">2.7.11.1</ecNumber>
    </submittedName>
</protein>
<dbReference type="Pfam" id="PF13947">
    <property type="entry name" value="GUB_WAK_bind"/>
    <property type="match status" value="1"/>
</dbReference>
<sequence length="753" mass="84875">MGFPQIQFLNLLAILIIIVSSPSSLSATPPNFPIAKPNCTDRCGNLSIPYPFGTTPECYHNYSFFVNCNQTFNPPKVFFWNSSLEITDISRDGQLRILNFIAHDCYNQNGTRVSSNRPWIYFPRTVTVNNTANKFTVIGCDSYGFIFGRRLNRNYSTGCTSMCDAKDDLIEGSCTGLGCCQTSIPKQVWRVEFSLWSHRNYSNVWSFDSCGHAFLVEESAFRFSPENLTNLRNVEKLPMVVDWTIGNGTCEGAKRNASSYACKSVNSKCYKPDNGYGYRCSCLEGYQGNPYLIDGCQDVDECQDPRLNNCERHCVNTMGSFHCACPKGYHGDGIKDRQGCIRGGSLTAGLLAGFGLFLIMAISFWSYKILKKRRSKQQKQGFFKRNGGLLLQQQLSAHDGILDNMKVFTSKELERATDKFNESRILGRGGQGTVYKGMLTDGRIVAVKKSKRVNEAQVVEFINEVAILSQINHRNVVKLLGCCLETEVPLLVYEFIPNGTLCELIHDDTTGFLFSWDLRLRIAAEIANALAYLHYATSIPIYHRDMKSNNILLDEKYRAKLSDFGISRSVAIDQTHLTTKVKGTFGYFDPEYFQTGKFTEKSDVYSFGVVLVELLTGKKPISNSVTEEEEDEEQGLIMRFFMAMKENCLKTILDPRIVEQDAKEEHLAVANLAKRCLNLNGRKRPTMREVAMALESIRTSDNPLSLESKMQDLSYPETGTVESKMQDLSYSETDSFVLNRMETASSSWTLNND</sequence>
<dbReference type="STRING" id="429701.A0A2G9HZT2"/>
<keyword evidence="3 19" id="KW-0245">EGF-like domain</keyword>
<evidence type="ECO:0000256" key="6">
    <source>
        <dbReference type="ARBA" id="ARBA00022692"/>
    </source>
</evidence>
<dbReference type="InterPro" id="IPR045274">
    <property type="entry name" value="WAK-like"/>
</dbReference>
<evidence type="ECO:0000256" key="20">
    <source>
        <dbReference type="SAM" id="Phobius"/>
    </source>
</evidence>
<dbReference type="FunFam" id="2.10.25.10:FF:000038">
    <property type="entry name" value="Fibrillin 2"/>
    <property type="match status" value="1"/>
</dbReference>
<name>A0A2G9HZT2_9LAMI</name>
<dbReference type="Gene3D" id="2.10.25.10">
    <property type="entry name" value="Laminin"/>
    <property type="match status" value="1"/>
</dbReference>
<dbReference type="PROSITE" id="PS01187">
    <property type="entry name" value="EGF_CA"/>
    <property type="match status" value="1"/>
</dbReference>
<comment type="catalytic activity">
    <reaction evidence="17">
        <text>L-threonyl-[protein] + ATP = O-phospho-L-threonyl-[protein] + ADP + H(+)</text>
        <dbReference type="Rhea" id="RHEA:46608"/>
        <dbReference type="Rhea" id="RHEA-COMP:11060"/>
        <dbReference type="Rhea" id="RHEA-COMP:11605"/>
        <dbReference type="ChEBI" id="CHEBI:15378"/>
        <dbReference type="ChEBI" id="CHEBI:30013"/>
        <dbReference type="ChEBI" id="CHEBI:30616"/>
        <dbReference type="ChEBI" id="CHEBI:61977"/>
        <dbReference type="ChEBI" id="CHEBI:456216"/>
    </reaction>
</comment>
<keyword evidence="10 24" id="KW-0418">Kinase</keyword>
<keyword evidence="12 20" id="KW-1133">Transmembrane helix</keyword>
<feature type="signal peptide" evidence="21">
    <location>
        <begin position="1"/>
        <end position="27"/>
    </location>
</feature>
<evidence type="ECO:0000256" key="8">
    <source>
        <dbReference type="ARBA" id="ARBA00022737"/>
    </source>
</evidence>
<dbReference type="OrthoDB" id="4062651at2759"/>
<dbReference type="SUPFAM" id="SSF57196">
    <property type="entry name" value="EGF/Laminin"/>
    <property type="match status" value="1"/>
</dbReference>
<dbReference type="InterPro" id="IPR008271">
    <property type="entry name" value="Ser/Thr_kinase_AS"/>
</dbReference>
<dbReference type="FunFam" id="3.30.200.20:FF:000043">
    <property type="entry name" value="Wall-associated receptor kinase 2"/>
    <property type="match status" value="1"/>
</dbReference>
<dbReference type="Proteomes" id="UP000231279">
    <property type="component" value="Unassembled WGS sequence"/>
</dbReference>
<dbReference type="GO" id="GO:0005524">
    <property type="term" value="F:ATP binding"/>
    <property type="evidence" value="ECO:0007669"/>
    <property type="project" value="UniProtKB-KW"/>
</dbReference>
<gene>
    <name evidence="24" type="ORF">CDL12_04265</name>
</gene>
<evidence type="ECO:0000259" key="23">
    <source>
        <dbReference type="PROSITE" id="PS50026"/>
    </source>
</evidence>
<dbReference type="InterPro" id="IPR011009">
    <property type="entry name" value="Kinase-like_dom_sf"/>
</dbReference>
<dbReference type="InterPro" id="IPR000742">
    <property type="entry name" value="EGF"/>
</dbReference>
<dbReference type="InterPro" id="IPR025287">
    <property type="entry name" value="WAK_GUB"/>
</dbReference>
<dbReference type="Pfam" id="PF00069">
    <property type="entry name" value="Pkinase"/>
    <property type="match status" value="1"/>
</dbReference>
<feature type="domain" description="Protein kinase" evidence="22">
    <location>
        <begin position="420"/>
        <end position="697"/>
    </location>
</feature>
<keyword evidence="6 20" id="KW-0812">Transmembrane</keyword>
<dbReference type="PROSITE" id="PS00010">
    <property type="entry name" value="ASX_HYDROXYL"/>
    <property type="match status" value="1"/>
</dbReference>
<keyword evidence="14" id="KW-1015">Disulfide bond</keyword>
<evidence type="ECO:0000256" key="18">
    <source>
        <dbReference type="ARBA" id="ARBA00058961"/>
    </source>
</evidence>
<dbReference type="InterPro" id="IPR018097">
    <property type="entry name" value="EGF_Ca-bd_CS"/>
</dbReference>
<keyword evidence="9" id="KW-0547">Nucleotide-binding</keyword>
<keyword evidence="15" id="KW-0325">Glycoprotein</keyword>
<comment type="subcellular location">
    <subcellularLocation>
        <location evidence="1">Membrane</location>
        <topology evidence="1">Single-pass type I membrane protein</topology>
    </subcellularLocation>
</comment>
<comment type="caution">
    <text evidence="19">Lacks conserved residue(s) required for the propagation of feature annotation.</text>
</comment>
<dbReference type="AlphaFoldDB" id="A0A2G9HZT2"/>
<feature type="transmembrane region" description="Helical" evidence="20">
    <location>
        <begin position="346"/>
        <end position="367"/>
    </location>
</feature>
<evidence type="ECO:0000256" key="16">
    <source>
        <dbReference type="ARBA" id="ARBA00047558"/>
    </source>
</evidence>
<comment type="function">
    <text evidence="18">Serine/threonine-protein kinase that may function as a signaling receptor of extracellular matrix component. Binding to pectin may have significance in the control of cell expansion, morphogenesis and development.</text>
</comment>
<evidence type="ECO:0000256" key="5">
    <source>
        <dbReference type="ARBA" id="ARBA00022679"/>
    </source>
</evidence>
<dbReference type="Gene3D" id="3.30.200.20">
    <property type="entry name" value="Phosphorylase Kinase, domain 1"/>
    <property type="match status" value="1"/>
</dbReference>
<dbReference type="InterPro" id="IPR001881">
    <property type="entry name" value="EGF-like_Ca-bd_dom"/>
</dbReference>
<dbReference type="EMBL" id="NKXS01000646">
    <property type="protein sequence ID" value="PIN23019.1"/>
    <property type="molecule type" value="Genomic_DNA"/>
</dbReference>
<keyword evidence="11" id="KW-0067">ATP-binding</keyword>
<dbReference type="Gene3D" id="1.10.510.10">
    <property type="entry name" value="Transferase(Phosphotransferase) domain 1"/>
    <property type="match status" value="1"/>
</dbReference>
<comment type="catalytic activity">
    <reaction evidence="16">
        <text>L-seryl-[protein] + ATP = O-phospho-L-seryl-[protein] + ADP + H(+)</text>
        <dbReference type="Rhea" id="RHEA:17989"/>
        <dbReference type="Rhea" id="RHEA-COMP:9863"/>
        <dbReference type="Rhea" id="RHEA-COMP:11604"/>
        <dbReference type="ChEBI" id="CHEBI:15378"/>
        <dbReference type="ChEBI" id="CHEBI:29999"/>
        <dbReference type="ChEBI" id="CHEBI:30616"/>
        <dbReference type="ChEBI" id="CHEBI:83421"/>
        <dbReference type="ChEBI" id="CHEBI:456216"/>
    </reaction>
</comment>
<evidence type="ECO:0000256" key="1">
    <source>
        <dbReference type="ARBA" id="ARBA00004479"/>
    </source>
</evidence>
<feature type="chain" id="PRO_5013674870" evidence="21">
    <location>
        <begin position="28"/>
        <end position="753"/>
    </location>
</feature>
<keyword evidence="2 24" id="KW-0723">Serine/threonine-protein kinase</keyword>
<dbReference type="PROSITE" id="PS50011">
    <property type="entry name" value="PROTEIN_KINASE_DOM"/>
    <property type="match status" value="1"/>
</dbReference>
<dbReference type="GO" id="GO:0030247">
    <property type="term" value="F:polysaccharide binding"/>
    <property type="evidence" value="ECO:0007669"/>
    <property type="project" value="InterPro"/>
</dbReference>
<evidence type="ECO:0000256" key="4">
    <source>
        <dbReference type="ARBA" id="ARBA00022553"/>
    </source>
</evidence>
<comment type="caution">
    <text evidence="24">The sequence shown here is derived from an EMBL/GenBank/DDBJ whole genome shotgun (WGS) entry which is preliminary data.</text>
</comment>
<dbReference type="PROSITE" id="PS00108">
    <property type="entry name" value="PROTEIN_KINASE_ST"/>
    <property type="match status" value="1"/>
</dbReference>
<evidence type="ECO:0000256" key="17">
    <source>
        <dbReference type="ARBA" id="ARBA00047951"/>
    </source>
</evidence>
<organism evidence="24 25">
    <name type="scientific">Handroanthus impetiginosus</name>
    <dbReference type="NCBI Taxonomy" id="429701"/>
    <lineage>
        <taxon>Eukaryota</taxon>
        <taxon>Viridiplantae</taxon>
        <taxon>Streptophyta</taxon>
        <taxon>Embryophyta</taxon>
        <taxon>Tracheophyta</taxon>
        <taxon>Spermatophyta</taxon>
        <taxon>Magnoliopsida</taxon>
        <taxon>eudicotyledons</taxon>
        <taxon>Gunneridae</taxon>
        <taxon>Pentapetalae</taxon>
        <taxon>asterids</taxon>
        <taxon>lamiids</taxon>
        <taxon>Lamiales</taxon>
        <taxon>Bignoniaceae</taxon>
        <taxon>Crescentiina</taxon>
        <taxon>Tabebuia alliance</taxon>
        <taxon>Handroanthus</taxon>
    </lineage>
</organism>
<dbReference type="GO" id="GO:0005509">
    <property type="term" value="F:calcium ion binding"/>
    <property type="evidence" value="ECO:0007669"/>
    <property type="project" value="InterPro"/>
</dbReference>
<dbReference type="CDD" id="cd00054">
    <property type="entry name" value="EGF_CA"/>
    <property type="match status" value="1"/>
</dbReference>
<evidence type="ECO:0000256" key="15">
    <source>
        <dbReference type="ARBA" id="ARBA00023180"/>
    </source>
</evidence>
<evidence type="ECO:0000256" key="13">
    <source>
        <dbReference type="ARBA" id="ARBA00023136"/>
    </source>
</evidence>
<evidence type="ECO:0000256" key="12">
    <source>
        <dbReference type="ARBA" id="ARBA00022989"/>
    </source>
</evidence>
<reference evidence="25" key="1">
    <citation type="journal article" date="2018" name="Gigascience">
        <title>Genome assembly of the Pink Ipe (Handroanthus impetiginosus, Bignoniaceae), a highly valued, ecologically keystone Neotropical timber forest tree.</title>
        <authorList>
            <person name="Silva-Junior O.B."/>
            <person name="Grattapaglia D."/>
            <person name="Novaes E."/>
            <person name="Collevatti R.G."/>
        </authorList>
    </citation>
    <scope>NUCLEOTIDE SEQUENCE [LARGE SCALE GENOMIC DNA]</scope>
    <source>
        <strain evidence="25">cv. UFG-1</strain>
    </source>
</reference>
<dbReference type="InterPro" id="IPR000152">
    <property type="entry name" value="EGF-type_Asp/Asn_hydroxyl_site"/>
</dbReference>
<dbReference type="Pfam" id="PF07645">
    <property type="entry name" value="EGF_CA"/>
    <property type="match status" value="1"/>
</dbReference>
<keyword evidence="13 20" id="KW-0472">Membrane</keyword>
<dbReference type="PANTHER" id="PTHR27005:SF515">
    <property type="entry name" value="WALL-ASSOCIATED RECEPTOR KINASE-LIKE 10-RELATED"/>
    <property type="match status" value="1"/>
</dbReference>
<keyword evidence="25" id="KW-1185">Reference proteome</keyword>
<proteinExistence type="predicted"/>
<dbReference type="InterPro" id="IPR049883">
    <property type="entry name" value="NOTCH1_EGF-like"/>
</dbReference>
<evidence type="ECO:0000313" key="24">
    <source>
        <dbReference type="EMBL" id="PIN23019.1"/>
    </source>
</evidence>
<dbReference type="SMART" id="SM00220">
    <property type="entry name" value="S_TKc"/>
    <property type="match status" value="1"/>
</dbReference>
<evidence type="ECO:0000256" key="21">
    <source>
        <dbReference type="SAM" id="SignalP"/>
    </source>
</evidence>
<accession>A0A2G9HZT2</accession>
<dbReference type="InterPro" id="IPR000719">
    <property type="entry name" value="Prot_kinase_dom"/>
</dbReference>
<dbReference type="SMART" id="SM00179">
    <property type="entry name" value="EGF_CA"/>
    <property type="match status" value="1"/>
</dbReference>
<dbReference type="PANTHER" id="PTHR27005">
    <property type="entry name" value="WALL-ASSOCIATED RECEPTOR KINASE-LIKE 21"/>
    <property type="match status" value="1"/>
</dbReference>
<evidence type="ECO:0000256" key="10">
    <source>
        <dbReference type="ARBA" id="ARBA00022777"/>
    </source>
</evidence>
<feature type="domain" description="EGF-like" evidence="23">
    <location>
        <begin position="298"/>
        <end position="332"/>
    </location>
</feature>
<dbReference type="SUPFAM" id="SSF56112">
    <property type="entry name" value="Protein kinase-like (PK-like)"/>
    <property type="match status" value="1"/>
</dbReference>
<evidence type="ECO:0000256" key="7">
    <source>
        <dbReference type="ARBA" id="ARBA00022729"/>
    </source>
</evidence>
<keyword evidence="5 24" id="KW-0808">Transferase</keyword>
<evidence type="ECO:0000256" key="11">
    <source>
        <dbReference type="ARBA" id="ARBA00022840"/>
    </source>
</evidence>
<dbReference type="FunFam" id="1.10.510.10:FF:000084">
    <property type="entry name" value="Wall-associated receptor kinase 2"/>
    <property type="match status" value="1"/>
</dbReference>
<dbReference type="GO" id="GO:0005886">
    <property type="term" value="C:plasma membrane"/>
    <property type="evidence" value="ECO:0007669"/>
    <property type="project" value="TreeGrafter"/>
</dbReference>
<keyword evidence="7 21" id="KW-0732">Signal</keyword>
<dbReference type="GO" id="GO:0004674">
    <property type="term" value="F:protein serine/threonine kinase activity"/>
    <property type="evidence" value="ECO:0007669"/>
    <property type="project" value="UniProtKB-KW"/>
</dbReference>
<evidence type="ECO:0000256" key="14">
    <source>
        <dbReference type="ARBA" id="ARBA00023157"/>
    </source>
</evidence>
<evidence type="ECO:0000256" key="9">
    <source>
        <dbReference type="ARBA" id="ARBA00022741"/>
    </source>
</evidence>
<dbReference type="EC" id="2.7.11.1" evidence="24"/>
<keyword evidence="8" id="KW-0677">Repeat</keyword>
<evidence type="ECO:0000259" key="22">
    <source>
        <dbReference type="PROSITE" id="PS50011"/>
    </source>
</evidence>
<dbReference type="SMART" id="SM00181">
    <property type="entry name" value="EGF"/>
    <property type="match status" value="2"/>
</dbReference>
<evidence type="ECO:0000256" key="19">
    <source>
        <dbReference type="PROSITE-ProRule" id="PRU00076"/>
    </source>
</evidence>
<keyword evidence="4" id="KW-0597">Phosphoprotein</keyword>
<dbReference type="GO" id="GO:0106310">
    <property type="term" value="F:protein serine kinase activity"/>
    <property type="evidence" value="ECO:0007669"/>
    <property type="project" value="RHEA"/>
</dbReference>
<evidence type="ECO:0000256" key="2">
    <source>
        <dbReference type="ARBA" id="ARBA00022527"/>
    </source>
</evidence>
<dbReference type="PROSITE" id="PS50026">
    <property type="entry name" value="EGF_3"/>
    <property type="match status" value="1"/>
</dbReference>
<dbReference type="CDD" id="cd14066">
    <property type="entry name" value="STKc_IRAK"/>
    <property type="match status" value="1"/>
</dbReference>
<dbReference type="GO" id="GO:0007166">
    <property type="term" value="P:cell surface receptor signaling pathway"/>
    <property type="evidence" value="ECO:0007669"/>
    <property type="project" value="InterPro"/>
</dbReference>
<evidence type="ECO:0000256" key="3">
    <source>
        <dbReference type="ARBA" id="ARBA00022536"/>
    </source>
</evidence>
<evidence type="ECO:0000313" key="25">
    <source>
        <dbReference type="Proteomes" id="UP000231279"/>
    </source>
</evidence>